<sequence length="691" mass="78462">MSHQNVPDIDIERDIKASPEIWIPNIPGESSRKGRDKHPSSSVEQKVEALFRKKFHFTREPDWCLPNSSQIFSKSTSQCEWKWLANTLNPYYEGNTSDKAILDDRLIKRTFEKWYFGVDDTGNLMELSNLEGLEKKVRSEFGNVQLVTADGSVNCQDNPAEQETLVHSLHFCEVVAALTILQQGGSFVLKMFTMFEMNTACLMYLLCVDQKPVTSKAGNSEVYVVCLGFQGIDPKMLDKLKENYGPTPNGTLLPPSSIPPSFWSQLYKASEKFKDYQMSTIEENMNLYENQDFYAMEEIKEIQRCCAERFYQTCQPIPTAEWICPGKSMKMSKNMSRQKLQGTWHERQSDKKMTHQEVVHRMEDQYRSTEQNGGLTQVAMKRVEVRDKKLDEFELIAGKPLKTITLSAFCSFTVLEDWNMLCDRSPVFQSLVDTSVKSVSWNDPVEAFFQLTPISRRTSVGFRAYQAGHFVRSSAATSIQGSSMQGNLDICETAELSKKFLTVELLDGLISRLEGKVDYIIADCCSMTDTISSASECQSQYLFLSALYIAGNICNPGANAVFFFPGLLTRFSAGLLFLLRMCFQEVTLQLPQHPSSFRLPVMVNCDGFEMSLSVQKIFERLLKKCIDLKMSDNIDVLESVPITTLLDTQFQRDLEKFNDSHLMQKICSLIEAELSYVSMEGEHHVNSAATA</sequence>
<dbReference type="Pfam" id="PF01728">
    <property type="entry name" value="FtsJ"/>
    <property type="match status" value="1"/>
</dbReference>
<evidence type="ECO:0000256" key="6">
    <source>
        <dbReference type="ARBA" id="ARBA00049477"/>
    </source>
</evidence>
<dbReference type="Proteomes" id="UP000230750">
    <property type="component" value="Unassembled WGS sequence"/>
</dbReference>
<name>A0A2G8LP48_STIJA</name>
<accession>A0A2G8LP48</accession>
<dbReference type="STRING" id="307972.A0A2G8LP48"/>
<evidence type="ECO:0000256" key="3">
    <source>
        <dbReference type="ARBA" id="ARBA00022603"/>
    </source>
</evidence>
<evidence type="ECO:0000259" key="9">
    <source>
        <dbReference type="PROSITE" id="PS51614"/>
    </source>
</evidence>
<dbReference type="GO" id="GO:0005737">
    <property type="term" value="C:cytoplasm"/>
    <property type="evidence" value="ECO:0007669"/>
    <property type="project" value="TreeGrafter"/>
</dbReference>
<dbReference type="InterPro" id="IPR050851">
    <property type="entry name" value="mRNA_Cap_2O-Ribose_MeTrfase"/>
</dbReference>
<evidence type="ECO:0000256" key="5">
    <source>
        <dbReference type="ARBA" id="ARBA00022691"/>
    </source>
</evidence>
<evidence type="ECO:0000313" key="10">
    <source>
        <dbReference type="EMBL" id="PIK62021.1"/>
    </source>
</evidence>
<gene>
    <name evidence="10" type="ORF">BSL78_01032</name>
</gene>
<dbReference type="GO" id="GO:0004483">
    <property type="term" value="F:methyltransferase cap1 activity"/>
    <property type="evidence" value="ECO:0007669"/>
    <property type="project" value="TreeGrafter"/>
</dbReference>
<dbReference type="InterPro" id="IPR002877">
    <property type="entry name" value="RNA_MeTrfase_FtsJ_dom"/>
</dbReference>
<keyword evidence="3 7" id="KW-0489">Methyltransferase</keyword>
<feature type="binding site" evidence="7">
    <location>
        <position position="150"/>
    </location>
    <ligand>
        <name>S-adenosyl-L-methionine</name>
        <dbReference type="ChEBI" id="CHEBI:59789"/>
    </ligand>
</feature>
<protein>
    <recommendedName>
        <fullName evidence="2">Cap-specific mRNA (nucleoside-2'-O-)-methyltransferase 2</fullName>
        <ecNumber evidence="1">2.1.1.296</ecNumber>
    </recommendedName>
</protein>
<feature type="compositionally biased region" description="Basic and acidic residues" evidence="8">
    <location>
        <begin position="30"/>
        <end position="43"/>
    </location>
</feature>
<dbReference type="EC" id="2.1.1.296" evidence="1"/>
<dbReference type="SUPFAM" id="SSF53335">
    <property type="entry name" value="S-adenosyl-L-methionine-dependent methyltransferases"/>
    <property type="match status" value="1"/>
</dbReference>
<dbReference type="GO" id="GO:0032259">
    <property type="term" value="P:methylation"/>
    <property type="evidence" value="ECO:0007669"/>
    <property type="project" value="UniProtKB-KW"/>
</dbReference>
<feature type="binding site" evidence="7">
    <location>
        <position position="81"/>
    </location>
    <ligand>
        <name>S-adenosyl-L-methionine</name>
        <dbReference type="ChEBI" id="CHEBI:59789"/>
    </ligand>
</feature>
<keyword evidence="11" id="KW-1185">Reference proteome</keyword>
<evidence type="ECO:0000313" key="11">
    <source>
        <dbReference type="Proteomes" id="UP000230750"/>
    </source>
</evidence>
<comment type="catalytic activity">
    <reaction evidence="6">
        <text>a 5'-end (N(7)-methyl 5'-triphosphoguanosine)-(2'-O-methyl-ribonucleoside)-(ribonucleotide) in mRNA + S-adenosyl-L-methionine = a 5'-end (N(7)-methyl 5'-triphosphoguanosine)-(2'-O-methyl-ribonucleoside)-(2'-O-methyl-ribonucleotide) in mRNA + S-adenosyl-L-homocysteine + H(+)</text>
        <dbReference type="Rhea" id="RHEA:67024"/>
        <dbReference type="Rhea" id="RHEA-COMP:17169"/>
        <dbReference type="Rhea" id="RHEA-COMP:17170"/>
        <dbReference type="ChEBI" id="CHEBI:15378"/>
        <dbReference type="ChEBI" id="CHEBI:57856"/>
        <dbReference type="ChEBI" id="CHEBI:59789"/>
        <dbReference type="ChEBI" id="CHEBI:167612"/>
        <dbReference type="ChEBI" id="CHEBI:167614"/>
        <dbReference type="EC" id="2.1.1.296"/>
    </reaction>
</comment>
<dbReference type="GO" id="GO:0005634">
    <property type="term" value="C:nucleus"/>
    <property type="evidence" value="ECO:0007669"/>
    <property type="project" value="UniProtKB-ARBA"/>
</dbReference>
<comment type="caution">
    <text evidence="7">Lacks conserved residue(s) required for the propagation of feature annotation.</text>
</comment>
<dbReference type="OrthoDB" id="429597at2759"/>
<keyword evidence="5 7" id="KW-0949">S-adenosyl-L-methionine</keyword>
<feature type="active site" description="Proton acceptor" evidence="7">
    <location>
        <position position="190"/>
    </location>
</feature>
<keyword evidence="4 7" id="KW-0808">Transferase</keyword>
<evidence type="ECO:0000256" key="4">
    <source>
        <dbReference type="ARBA" id="ARBA00022679"/>
    </source>
</evidence>
<evidence type="ECO:0000256" key="2">
    <source>
        <dbReference type="ARBA" id="ARBA00021134"/>
    </source>
</evidence>
<evidence type="ECO:0000256" key="8">
    <source>
        <dbReference type="SAM" id="MobiDB-lite"/>
    </source>
</evidence>
<dbReference type="GO" id="GO:0006370">
    <property type="term" value="P:7-methylguanosine mRNA capping"/>
    <property type="evidence" value="ECO:0007669"/>
    <property type="project" value="TreeGrafter"/>
</dbReference>
<comment type="caution">
    <text evidence="10">The sequence shown here is derived from an EMBL/GenBank/DDBJ whole genome shotgun (WGS) entry which is preliminary data.</text>
</comment>
<dbReference type="InterPro" id="IPR029063">
    <property type="entry name" value="SAM-dependent_MTases_sf"/>
</dbReference>
<dbReference type="Gene3D" id="3.40.50.12760">
    <property type="match status" value="2"/>
</dbReference>
<dbReference type="PROSITE" id="PS51614">
    <property type="entry name" value="SAM_MT_ADRIFT"/>
    <property type="match status" value="1"/>
</dbReference>
<proteinExistence type="predicted"/>
<feature type="region of interest" description="Disordered" evidence="8">
    <location>
        <begin position="23"/>
        <end position="43"/>
    </location>
</feature>
<feature type="domain" description="Adrift-type SAM-dependent 2'-O-MTase" evidence="9">
    <location>
        <begin position="77"/>
        <end position="231"/>
    </location>
</feature>
<dbReference type="GO" id="GO:0120550">
    <property type="term" value="F:methyltransferase cap2 activity"/>
    <property type="evidence" value="ECO:0007669"/>
    <property type="project" value="UniProtKB-EC"/>
</dbReference>
<organism evidence="10 11">
    <name type="scientific">Stichopus japonicus</name>
    <name type="common">Sea cucumber</name>
    <dbReference type="NCBI Taxonomy" id="307972"/>
    <lineage>
        <taxon>Eukaryota</taxon>
        <taxon>Metazoa</taxon>
        <taxon>Echinodermata</taxon>
        <taxon>Eleutherozoa</taxon>
        <taxon>Echinozoa</taxon>
        <taxon>Holothuroidea</taxon>
        <taxon>Aspidochirotacea</taxon>
        <taxon>Aspidochirotida</taxon>
        <taxon>Stichopodidae</taxon>
        <taxon>Apostichopus</taxon>
    </lineage>
</organism>
<evidence type="ECO:0000256" key="7">
    <source>
        <dbReference type="PROSITE-ProRule" id="PRU00946"/>
    </source>
</evidence>
<reference evidence="10 11" key="1">
    <citation type="journal article" date="2017" name="PLoS Biol.">
        <title>The sea cucumber genome provides insights into morphological evolution and visceral regeneration.</title>
        <authorList>
            <person name="Zhang X."/>
            <person name="Sun L."/>
            <person name="Yuan J."/>
            <person name="Sun Y."/>
            <person name="Gao Y."/>
            <person name="Zhang L."/>
            <person name="Li S."/>
            <person name="Dai H."/>
            <person name="Hamel J.F."/>
            <person name="Liu C."/>
            <person name="Yu Y."/>
            <person name="Liu S."/>
            <person name="Lin W."/>
            <person name="Guo K."/>
            <person name="Jin S."/>
            <person name="Xu P."/>
            <person name="Storey K.B."/>
            <person name="Huan P."/>
            <person name="Zhang T."/>
            <person name="Zhou Y."/>
            <person name="Zhang J."/>
            <person name="Lin C."/>
            <person name="Li X."/>
            <person name="Xing L."/>
            <person name="Huo D."/>
            <person name="Sun M."/>
            <person name="Wang L."/>
            <person name="Mercier A."/>
            <person name="Li F."/>
            <person name="Yang H."/>
            <person name="Xiang J."/>
        </authorList>
    </citation>
    <scope>NUCLEOTIDE SEQUENCE [LARGE SCALE GENOMIC DNA]</scope>
    <source>
        <strain evidence="10">Shaxun</strain>
        <tissue evidence="10">Muscle</tissue>
    </source>
</reference>
<dbReference type="PANTHER" id="PTHR16121:SF2">
    <property type="entry name" value="CAP-SPECIFIC MRNA (NUCLEOSIDE-2'-O-)-METHYLTRANSFERASE 2"/>
    <property type="match status" value="1"/>
</dbReference>
<dbReference type="InterPro" id="IPR025807">
    <property type="entry name" value="Adrift-typ_MeTrfase"/>
</dbReference>
<dbReference type="EMBL" id="MRZV01000020">
    <property type="protein sequence ID" value="PIK62021.1"/>
    <property type="molecule type" value="Genomic_DNA"/>
</dbReference>
<dbReference type="PANTHER" id="PTHR16121">
    <property type="entry name" value="CAP-SPECIFIC MRNA (NUCLEOSIDE-2'-O-)-METHYLTRANSFERASE 1-RELATED"/>
    <property type="match status" value="1"/>
</dbReference>
<evidence type="ECO:0000256" key="1">
    <source>
        <dbReference type="ARBA" id="ARBA00012770"/>
    </source>
</evidence>
<dbReference type="AlphaFoldDB" id="A0A2G8LP48"/>